<dbReference type="SUPFAM" id="SSF51055">
    <property type="entry name" value="Carbohydrate binding domain"/>
    <property type="match status" value="2"/>
</dbReference>
<evidence type="ECO:0000256" key="1">
    <source>
        <dbReference type="ARBA" id="ARBA00022801"/>
    </source>
</evidence>
<dbReference type="EMBL" id="JAAGPU010000019">
    <property type="protein sequence ID" value="NEU05393.1"/>
    <property type="molecule type" value="Genomic_DNA"/>
</dbReference>
<accession>A0A6M0H5Q2</accession>
<evidence type="ECO:0000256" key="2">
    <source>
        <dbReference type="SAM" id="SignalP"/>
    </source>
</evidence>
<dbReference type="InterPro" id="IPR003610">
    <property type="entry name" value="CBM5/12"/>
</dbReference>
<gene>
    <name evidence="4" type="ORF">G3M99_11110</name>
</gene>
<evidence type="ECO:0000313" key="5">
    <source>
        <dbReference type="Proteomes" id="UP000481872"/>
    </source>
</evidence>
<organism evidence="4 5">
    <name type="scientific">Clostridium senegalense</name>
    <dbReference type="NCBI Taxonomy" id="1465809"/>
    <lineage>
        <taxon>Bacteria</taxon>
        <taxon>Bacillati</taxon>
        <taxon>Bacillota</taxon>
        <taxon>Clostridia</taxon>
        <taxon>Eubacteriales</taxon>
        <taxon>Clostridiaceae</taxon>
        <taxon>Clostridium</taxon>
    </lineage>
</organism>
<dbReference type="AlphaFoldDB" id="A0A6M0H5Q2"/>
<dbReference type="Pfam" id="PF02839">
    <property type="entry name" value="CBM_5_12"/>
    <property type="match status" value="1"/>
</dbReference>
<proteinExistence type="predicted"/>
<dbReference type="GO" id="GO:0004553">
    <property type="term" value="F:hydrolase activity, hydrolyzing O-glycosyl compounds"/>
    <property type="evidence" value="ECO:0007669"/>
    <property type="project" value="InterPro"/>
</dbReference>
<dbReference type="GO" id="GO:0005576">
    <property type="term" value="C:extracellular region"/>
    <property type="evidence" value="ECO:0007669"/>
    <property type="project" value="InterPro"/>
</dbReference>
<dbReference type="CDD" id="cd12214">
    <property type="entry name" value="ChiA1_BD"/>
    <property type="match status" value="1"/>
</dbReference>
<dbReference type="GO" id="GO:0005975">
    <property type="term" value="P:carbohydrate metabolic process"/>
    <property type="evidence" value="ECO:0007669"/>
    <property type="project" value="InterPro"/>
</dbReference>
<dbReference type="GO" id="GO:0030246">
    <property type="term" value="F:carbohydrate binding"/>
    <property type="evidence" value="ECO:0007669"/>
    <property type="project" value="InterPro"/>
</dbReference>
<evidence type="ECO:0000259" key="3">
    <source>
        <dbReference type="Pfam" id="PF02839"/>
    </source>
</evidence>
<dbReference type="RefSeq" id="WP_199870224.1">
    <property type="nucleotide sequence ID" value="NZ_JAAGPU010000019.1"/>
</dbReference>
<sequence length="158" mass="18284">MQKKQLKILTSVVLGTSIIFGGMVSTASAVEKNTSQYGVINENSEISIWNCQQGLNQNEKSPYEKESIVVQGSKIYKCKRFHYPQSGWKPSDSPMFWKTVGKIPEWNAQEELTQENKSPYEKGDIVMYNSQVYKCKRFHYAQPGWNPCEEPMFWELIK</sequence>
<keyword evidence="2" id="KW-0732">Signal</keyword>
<keyword evidence="5" id="KW-1185">Reference proteome</keyword>
<evidence type="ECO:0000313" key="4">
    <source>
        <dbReference type="EMBL" id="NEU05393.1"/>
    </source>
</evidence>
<keyword evidence="1" id="KW-0378">Hydrolase</keyword>
<dbReference type="InterPro" id="IPR036573">
    <property type="entry name" value="CBM_sf_5/12"/>
</dbReference>
<name>A0A6M0H5Q2_9CLOT</name>
<feature type="signal peptide" evidence="2">
    <location>
        <begin position="1"/>
        <end position="29"/>
    </location>
</feature>
<feature type="chain" id="PRO_5026809577" description="Chitin-binding type-3 domain-containing protein" evidence="2">
    <location>
        <begin position="30"/>
        <end position="158"/>
    </location>
</feature>
<dbReference type="Gene3D" id="2.10.10.90">
    <property type="match status" value="1"/>
</dbReference>
<feature type="domain" description="Chitin-binding type-3" evidence="3">
    <location>
        <begin position="119"/>
        <end position="154"/>
    </location>
</feature>
<reference evidence="4 5" key="1">
    <citation type="submission" date="2020-02" db="EMBL/GenBank/DDBJ databases">
        <title>Genome assembly of a novel Clostridium senegalense strain.</title>
        <authorList>
            <person name="Gupta T.B."/>
            <person name="Jauregui R."/>
            <person name="Maclean P."/>
            <person name="Nawarathana A."/>
            <person name="Brightwell G."/>
        </authorList>
    </citation>
    <scope>NUCLEOTIDE SEQUENCE [LARGE SCALE GENOMIC DNA]</scope>
    <source>
        <strain evidence="4 5">AGRFS4</strain>
    </source>
</reference>
<dbReference type="Proteomes" id="UP000481872">
    <property type="component" value="Unassembled WGS sequence"/>
</dbReference>
<protein>
    <recommendedName>
        <fullName evidence="3">Chitin-binding type-3 domain-containing protein</fullName>
    </recommendedName>
</protein>
<comment type="caution">
    <text evidence="4">The sequence shown here is derived from an EMBL/GenBank/DDBJ whole genome shotgun (WGS) entry which is preliminary data.</text>
</comment>